<accession>A0A6A5RBW8</accession>
<evidence type="ECO:0000313" key="2">
    <source>
        <dbReference type="Proteomes" id="UP000800082"/>
    </source>
</evidence>
<sequence length="153" mass="17551">MGYVTSDFQTPTPYESEGARTLTGEPFAVEAAIYLSWHHSSSPITFRQMRFLIISNSEFEMIIGSDTISKHSLLVPPVFATGSRSVYEPSEDPTVREMRLDHAEAESEIENLERDLQKDFHPCSFDFGVIQEGLRREKLLYTRWSVFNFGLSY</sequence>
<reference evidence="1" key="1">
    <citation type="journal article" date="2020" name="Stud. Mycol.">
        <title>101 Dothideomycetes genomes: a test case for predicting lifestyles and emergence of pathogens.</title>
        <authorList>
            <person name="Haridas S."/>
            <person name="Albert R."/>
            <person name="Binder M."/>
            <person name="Bloem J."/>
            <person name="Labutti K."/>
            <person name="Salamov A."/>
            <person name="Andreopoulos B."/>
            <person name="Baker S."/>
            <person name="Barry K."/>
            <person name="Bills G."/>
            <person name="Bluhm B."/>
            <person name="Cannon C."/>
            <person name="Castanera R."/>
            <person name="Culley D."/>
            <person name="Daum C."/>
            <person name="Ezra D."/>
            <person name="Gonzalez J."/>
            <person name="Henrissat B."/>
            <person name="Kuo A."/>
            <person name="Liang C."/>
            <person name="Lipzen A."/>
            <person name="Lutzoni F."/>
            <person name="Magnuson J."/>
            <person name="Mondo S."/>
            <person name="Nolan M."/>
            <person name="Ohm R."/>
            <person name="Pangilinan J."/>
            <person name="Park H.-J."/>
            <person name="Ramirez L."/>
            <person name="Alfaro M."/>
            <person name="Sun H."/>
            <person name="Tritt A."/>
            <person name="Yoshinaga Y."/>
            <person name="Zwiers L.-H."/>
            <person name="Turgeon B."/>
            <person name="Goodwin S."/>
            <person name="Spatafora J."/>
            <person name="Crous P."/>
            <person name="Grigoriev I."/>
        </authorList>
    </citation>
    <scope>NUCLEOTIDE SEQUENCE</scope>
    <source>
        <strain evidence="1">CBS 183.55</strain>
    </source>
</reference>
<name>A0A6A5RBW8_9PLEO</name>
<dbReference type="AlphaFoldDB" id="A0A6A5RBW8"/>
<dbReference type="Proteomes" id="UP000800082">
    <property type="component" value="Unassembled WGS sequence"/>
</dbReference>
<dbReference type="GeneID" id="54346461"/>
<dbReference type="EMBL" id="ML978990">
    <property type="protein sequence ID" value="KAF1924859.1"/>
    <property type="molecule type" value="Genomic_DNA"/>
</dbReference>
<protein>
    <submittedName>
        <fullName evidence="1">Uncharacterized protein</fullName>
    </submittedName>
</protein>
<organism evidence="1 2">
    <name type="scientific">Didymella exigua CBS 183.55</name>
    <dbReference type="NCBI Taxonomy" id="1150837"/>
    <lineage>
        <taxon>Eukaryota</taxon>
        <taxon>Fungi</taxon>
        <taxon>Dikarya</taxon>
        <taxon>Ascomycota</taxon>
        <taxon>Pezizomycotina</taxon>
        <taxon>Dothideomycetes</taxon>
        <taxon>Pleosporomycetidae</taxon>
        <taxon>Pleosporales</taxon>
        <taxon>Pleosporineae</taxon>
        <taxon>Didymellaceae</taxon>
        <taxon>Didymella</taxon>
    </lineage>
</organism>
<keyword evidence="2" id="KW-1185">Reference proteome</keyword>
<proteinExistence type="predicted"/>
<evidence type="ECO:0000313" key="1">
    <source>
        <dbReference type="EMBL" id="KAF1924859.1"/>
    </source>
</evidence>
<dbReference type="RefSeq" id="XP_033445111.1">
    <property type="nucleotide sequence ID" value="XM_033588814.1"/>
</dbReference>
<gene>
    <name evidence="1" type="ORF">M421DRAFT_272224</name>
</gene>
<dbReference type="OrthoDB" id="3799661at2759"/>